<evidence type="ECO:0000313" key="3">
    <source>
        <dbReference type="EMBL" id="MCS3952090.1"/>
    </source>
</evidence>
<dbReference type="NCBIfam" id="NF009150">
    <property type="entry name" value="PRK12497.1-3"/>
    <property type="match status" value="1"/>
</dbReference>
<evidence type="ECO:0000313" key="4">
    <source>
        <dbReference type="Proteomes" id="UP001155010"/>
    </source>
</evidence>
<dbReference type="NCBIfam" id="NF009154">
    <property type="entry name" value="PRK12497.3-3"/>
    <property type="match status" value="1"/>
</dbReference>
<evidence type="ECO:0000256" key="2">
    <source>
        <dbReference type="HAMAP-Rule" id="MF_00048"/>
    </source>
</evidence>
<reference evidence="3" key="1">
    <citation type="submission" date="2022-08" db="EMBL/GenBank/DDBJ databases">
        <title>Genomic Encyclopedia of Type Strains, Phase V (KMG-V): Genome sequencing to study the core and pangenomes of soil and plant-associated prokaryotes.</title>
        <authorList>
            <person name="Whitman W."/>
        </authorList>
    </citation>
    <scope>NUCLEOTIDE SEQUENCE</scope>
    <source>
        <strain evidence="3">SP2017</strain>
    </source>
</reference>
<dbReference type="PANTHER" id="PTHR34039">
    <property type="entry name" value="UPF0102 PROTEIN YRAN"/>
    <property type="match status" value="1"/>
</dbReference>
<sequence>MATTNDIGDRGEEIAAAHLDGAGYEILARNYRHSRNEVDLVCRETDAEEYVFVEVKTRSGTGFGAPEASITAKKRAALQHAARGYLHKHGAEGAPARFDVVAVMLTGGPPEVQHYENAFWAD</sequence>
<organism evidence="3 4">
    <name type="scientific">Salinibacter ruber</name>
    <dbReference type="NCBI Taxonomy" id="146919"/>
    <lineage>
        <taxon>Bacteria</taxon>
        <taxon>Pseudomonadati</taxon>
        <taxon>Rhodothermota</taxon>
        <taxon>Rhodothermia</taxon>
        <taxon>Rhodothermales</taxon>
        <taxon>Salinibacteraceae</taxon>
        <taxon>Salinibacter</taxon>
    </lineage>
</organism>
<evidence type="ECO:0000256" key="1">
    <source>
        <dbReference type="ARBA" id="ARBA00006738"/>
    </source>
</evidence>
<name>A0A9X2U965_9BACT</name>
<dbReference type="Proteomes" id="UP001155010">
    <property type="component" value="Unassembled WGS sequence"/>
</dbReference>
<dbReference type="HAMAP" id="MF_00048">
    <property type="entry name" value="UPF0102"/>
    <property type="match status" value="1"/>
</dbReference>
<comment type="caution">
    <text evidence="3">The sequence shown here is derived from an EMBL/GenBank/DDBJ whole genome shotgun (WGS) entry which is preliminary data.</text>
</comment>
<keyword evidence="3" id="KW-0540">Nuclease</keyword>
<gene>
    <name evidence="3" type="ORF">GGP83_002046</name>
</gene>
<dbReference type="SUPFAM" id="SSF52980">
    <property type="entry name" value="Restriction endonuclease-like"/>
    <property type="match status" value="1"/>
</dbReference>
<dbReference type="Gene3D" id="3.40.1350.10">
    <property type="match status" value="1"/>
</dbReference>
<protein>
    <recommendedName>
        <fullName evidence="2">UPF0102 protein GGP83_002046</fullName>
    </recommendedName>
</protein>
<dbReference type="InterPro" id="IPR003509">
    <property type="entry name" value="UPF0102_YraN-like"/>
</dbReference>
<keyword evidence="3" id="KW-0255">Endonuclease</keyword>
<keyword evidence="3" id="KW-0378">Hydrolase</keyword>
<dbReference type="RefSeq" id="WP_259082006.1">
    <property type="nucleotide sequence ID" value="NZ_JANTZN010000004.1"/>
</dbReference>
<proteinExistence type="inferred from homology"/>
<comment type="similarity">
    <text evidence="1 2">Belongs to the UPF0102 family.</text>
</comment>
<accession>A0A9X2U965</accession>
<dbReference type="EMBL" id="JANUBB010000007">
    <property type="protein sequence ID" value="MCS3952090.1"/>
    <property type="molecule type" value="Genomic_DNA"/>
</dbReference>
<dbReference type="CDD" id="cd20736">
    <property type="entry name" value="PoNe_Nuclease"/>
    <property type="match status" value="1"/>
</dbReference>
<dbReference type="PANTHER" id="PTHR34039:SF1">
    <property type="entry name" value="UPF0102 PROTEIN YRAN"/>
    <property type="match status" value="1"/>
</dbReference>
<dbReference type="GO" id="GO:0003676">
    <property type="term" value="F:nucleic acid binding"/>
    <property type="evidence" value="ECO:0007669"/>
    <property type="project" value="InterPro"/>
</dbReference>
<dbReference type="GO" id="GO:0004519">
    <property type="term" value="F:endonuclease activity"/>
    <property type="evidence" value="ECO:0007669"/>
    <property type="project" value="UniProtKB-KW"/>
</dbReference>
<dbReference type="Pfam" id="PF02021">
    <property type="entry name" value="UPF0102"/>
    <property type="match status" value="1"/>
</dbReference>
<dbReference type="InterPro" id="IPR011335">
    <property type="entry name" value="Restrct_endonuc-II-like"/>
</dbReference>
<dbReference type="InterPro" id="IPR011856">
    <property type="entry name" value="tRNA_endonuc-like_dom_sf"/>
</dbReference>
<dbReference type="AlphaFoldDB" id="A0A9X2U965"/>
<dbReference type="NCBIfam" id="TIGR00252">
    <property type="entry name" value="YraN family protein"/>
    <property type="match status" value="1"/>
</dbReference>